<accession>A0ABW3GEU8</accession>
<dbReference type="InterPro" id="IPR050204">
    <property type="entry name" value="AraC_XylS_family_regulators"/>
</dbReference>
<evidence type="ECO:0000313" key="5">
    <source>
        <dbReference type="EMBL" id="MFD0928433.1"/>
    </source>
</evidence>
<organism evidence="5 6">
    <name type="scientific">Methylophilus glucosoxydans</name>
    <dbReference type="NCBI Taxonomy" id="752553"/>
    <lineage>
        <taxon>Bacteria</taxon>
        <taxon>Pseudomonadati</taxon>
        <taxon>Pseudomonadota</taxon>
        <taxon>Betaproteobacteria</taxon>
        <taxon>Nitrosomonadales</taxon>
        <taxon>Methylophilaceae</taxon>
        <taxon>Methylophilus</taxon>
    </lineage>
</organism>
<gene>
    <name evidence="5" type="ORF">ACFQ1T_01445</name>
</gene>
<protein>
    <submittedName>
        <fullName evidence="5">Helix-turn-helix domain-containing protein</fullName>
    </submittedName>
</protein>
<evidence type="ECO:0000259" key="4">
    <source>
        <dbReference type="PROSITE" id="PS01124"/>
    </source>
</evidence>
<reference evidence="6" key="1">
    <citation type="journal article" date="2019" name="Int. J. Syst. Evol. Microbiol.">
        <title>The Global Catalogue of Microorganisms (GCM) 10K type strain sequencing project: providing services to taxonomists for standard genome sequencing and annotation.</title>
        <authorList>
            <consortium name="The Broad Institute Genomics Platform"/>
            <consortium name="The Broad Institute Genome Sequencing Center for Infectious Disease"/>
            <person name="Wu L."/>
            <person name="Ma J."/>
        </authorList>
    </citation>
    <scope>NUCLEOTIDE SEQUENCE [LARGE SCALE GENOMIC DNA]</scope>
    <source>
        <strain evidence="6">CCUG 59685</strain>
    </source>
</reference>
<keyword evidence="6" id="KW-1185">Reference proteome</keyword>
<keyword evidence="3" id="KW-0804">Transcription</keyword>
<name>A0ABW3GEU8_9PROT</name>
<proteinExistence type="predicted"/>
<dbReference type="PANTHER" id="PTHR46796">
    <property type="entry name" value="HTH-TYPE TRANSCRIPTIONAL ACTIVATOR RHAS-RELATED"/>
    <property type="match status" value="1"/>
</dbReference>
<dbReference type="InterPro" id="IPR009057">
    <property type="entry name" value="Homeodomain-like_sf"/>
</dbReference>
<dbReference type="SUPFAM" id="SSF46689">
    <property type="entry name" value="Homeodomain-like"/>
    <property type="match status" value="1"/>
</dbReference>
<dbReference type="RefSeq" id="WP_194749259.1">
    <property type="nucleotide sequence ID" value="NZ_JBHTJW010000001.1"/>
</dbReference>
<dbReference type="SMART" id="SM00342">
    <property type="entry name" value="HTH_ARAC"/>
    <property type="match status" value="1"/>
</dbReference>
<evidence type="ECO:0000256" key="3">
    <source>
        <dbReference type="ARBA" id="ARBA00023163"/>
    </source>
</evidence>
<dbReference type="Proteomes" id="UP001597106">
    <property type="component" value="Unassembled WGS sequence"/>
</dbReference>
<sequence>MLSETQKFDDIVFHAAALNGWSQHYDQLTPGEFRGFLQDVQLPSMRIFREYMNCSVVQHTMAPKNTFNLIIPIRGTQDTKLSNHTLRPDCFTLIPSSAEFFLCTQGETDYVVISLDESFLEKMLVPEDFDTFLKYPKGYSLRCDESALCALQSLCKHVLDDRTPDLAGNLKGRVQALFRDEVINYLLQGMDVAGQRSRIRNLESNHHYLVRYCHDRILNEKGQISILTLCNELRIPRRTLAYAFERVTGVSPNNYLRAVRLNAADRGLRDSPDWALTDIAHHYGFTHSSHFGREYRKLFGKRPSDHRKW</sequence>
<dbReference type="PRINTS" id="PR00032">
    <property type="entry name" value="HTHARAC"/>
</dbReference>
<dbReference type="PROSITE" id="PS01124">
    <property type="entry name" value="HTH_ARAC_FAMILY_2"/>
    <property type="match status" value="1"/>
</dbReference>
<dbReference type="InterPro" id="IPR020449">
    <property type="entry name" value="Tscrpt_reg_AraC-type_HTH"/>
</dbReference>
<evidence type="ECO:0000256" key="1">
    <source>
        <dbReference type="ARBA" id="ARBA00023015"/>
    </source>
</evidence>
<dbReference type="EMBL" id="JBHTJW010000001">
    <property type="protein sequence ID" value="MFD0928433.1"/>
    <property type="molecule type" value="Genomic_DNA"/>
</dbReference>
<dbReference type="Gene3D" id="1.10.10.60">
    <property type="entry name" value="Homeodomain-like"/>
    <property type="match status" value="1"/>
</dbReference>
<dbReference type="InterPro" id="IPR018060">
    <property type="entry name" value="HTH_AraC"/>
</dbReference>
<evidence type="ECO:0000256" key="2">
    <source>
        <dbReference type="ARBA" id="ARBA00023125"/>
    </source>
</evidence>
<keyword evidence="2" id="KW-0238">DNA-binding</keyword>
<comment type="caution">
    <text evidence="5">The sequence shown here is derived from an EMBL/GenBank/DDBJ whole genome shotgun (WGS) entry which is preliminary data.</text>
</comment>
<keyword evidence="1" id="KW-0805">Transcription regulation</keyword>
<evidence type="ECO:0000313" key="6">
    <source>
        <dbReference type="Proteomes" id="UP001597106"/>
    </source>
</evidence>
<feature type="domain" description="HTH araC/xylS-type" evidence="4">
    <location>
        <begin position="207"/>
        <end position="309"/>
    </location>
</feature>
<dbReference type="Pfam" id="PF12833">
    <property type="entry name" value="HTH_18"/>
    <property type="match status" value="1"/>
</dbReference>